<evidence type="ECO:0000256" key="6">
    <source>
        <dbReference type="ARBA" id="ARBA00022529"/>
    </source>
</evidence>
<evidence type="ECO:0000256" key="10">
    <source>
        <dbReference type="ARBA" id="ARBA00023157"/>
    </source>
</evidence>
<dbReference type="AlphaFoldDB" id="A0A3B3CYF2"/>
<evidence type="ECO:0000256" key="5">
    <source>
        <dbReference type="ARBA" id="ARBA00022525"/>
    </source>
</evidence>
<dbReference type="GO" id="GO:0042742">
    <property type="term" value="P:defense response to bacterium"/>
    <property type="evidence" value="ECO:0007669"/>
    <property type="project" value="UniProtKB-KW"/>
</dbReference>
<dbReference type="GO" id="GO:0005576">
    <property type="term" value="C:extracellular region"/>
    <property type="evidence" value="ECO:0007669"/>
    <property type="project" value="UniProtKB-SubCell"/>
</dbReference>
<keyword evidence="8 11" id="KW-0732">Signal</keyword>
<protein>
    <recommendedName>
        <fullName evidence="4">Liver-expressed antimicrobial peptide 2</fullName>
    </recommendedName>
</protein>
<sequence>MTALQERIIIFSIFMSLICITQVNALPLPDEWSGLILRTKRSLLWRWNSLKPVGASCRDPSECGTKYCRYLKTPFQTYSFIFLPIFIKPHKRFSDEINISFLFVQLWLIGLFL</sequence>
<reference evidence="12" key="2">
    <citation type="submission" date="2025-09" db="UniProtKB">
        <authorList>
            <consortium name="Ensembl"/>
        </authorList>
    </citation>
    <scope>IDENTIFICATION</scope>
</reference>
<comment type="subcellular location">
    <subcellularLocation>
        <location evidence="2">Secreted</location>
    </subcellularLocation>
</comment>
<comment type="similarity">
    <text evidence="3">Belongs to the LEAP2 family.</text>
</comment>
<dbReference type="GO" id="GO:0061844">
    <property type="term" value="P:antimicrobial humoral immune response mediated by antimicrobial peptide"/>
    <property type="evidence" value="ECO:0007669"/>
    <property type="project" value="TreeGrafter"/>
</dbReference>
<dbReference type="InterPro" id="IPR009955">
    <property type="entry name" value="LEAP-2"/>
</dbReference>
<evidence type="ECO:0000256" key="1">
    <source>
        <dbReference type="ARBA" id="ARBA00002585"/>
    </source>
</evidence>
<keyword evidence="9" id="KW-0044">Antibiotic</keyword>
<evidence type="ECO:0000256" key="3">
    <source>
        <dbReference type="ARBA" id="ARBA00008047"/>
    </source>
</evidence>
<evidence type="ECO:0000256" key="11">
    <source>
        <dbReference type="SAM" id="SignalP"/>
    </source>
</evidence>
<feature type="signal peptide" evidence="11">
    <location>
        <begin position="1"/>
        <end position="25"/>
    </location>
</feature>
<keyword evidence="10" id="KW-1015">Disulfide bond</keyword>
<evidence type="ECO:0000256" key="4">
    <source>
        <dbReference type="ARBA" id="ARBA00020494"/>
    </source>
</evidence>
<evidence type="ECO:0000256" key="7">
    <source>
        <dbReference type="ARBA" id="ARBA00022685"/>
    </source>
</evidence>
<evidence type="ECO:0000256" key="9">
    <source>
        <dbReference type="ARBA" id="ARBA00023022"/>
    </source>
</evidence>
<comment type="function">
    <text evidence="1">Has an antimicrobial activity.</text>
</comment>
<reference evidence="12" key="1">
    <citation type="submission" date="2025-08" db="UniProtKB">
        <authorList>
            <consortium name="Ensembl"/>
        </authorList>
    </citation>
    <scope>IDENTIFICATION</scope>
</reference>
<evidence type="ECO:0000256" key="8">
    <source>
        <dbReference type="ARBA" id="ARBA00022729"/>
    </source>
</evidence>
<dbReference type="GeneTree" id="ENSGT01000000214704"/>
<accession>A0A3B3CYF2</accession>
<dbReference type="Pfam" id="PF07359">
    <property type="entry name" value="LEAP-2"/>
    <property type="match status" value="1"/>
</dbReference>
<dbReference type="Ensembl" id="ENSOMET00000015349.1">
    <property type="protein sequence ID" value="ENSOMEP00000022204.1"/>
    <property type="gene ID" value="ENSOMEG00000001630.1"/>
</dbReference>
<dbReference type="Gene3D" id="4.10.40.50">
    <property type="match status" value="1"/>
</dbReference>
<keyword evidence="6" id="KW-0929">Antimicrobial</keyword>
<name>A0A3B3CYF2_ORYME</name>
<proteinExistence type="inferred from homology"/>
<dbReference type="Proteomes" id="UP000261560">
    <property type="component" value="Unplaced"/>
</dbReference>
<keyword evidence="13" id="KW-1185">Reference proteome</keyword>
<evidence type="ECO:0000313" key="13">
    <source>
        <dbReference type="Proteomes" id="UP000261560"/>
    </source>
</evidence>
<keyword evidence="5" id="KW-0964">Secreted</keyword>
<keyword evidence="7" id="KW-0165">Cleavage on pair of basic residues</keyword>
<dbReference type="PaxDb" id="30732-ENSOMEP00000022204"/>
<organism evidence="12 13">
    <name type="scientific">Oryzias melastigma</name>
    <name type="common">Marine medaka</name>
    <dbReference type="NCBI Taxonomy" id="30732"/>
    <lineage>
        <taxon>Eukaryota</taxon>
        <taxon>Metazoa</taxon>
        <taxon>Chordata</taxon>
        <taxon>Craniata</taxon>
        <taxon>Vertebrata</taxon>
        <taxon>Euteleostomi</taxon>
        <taxon>Actinopterygii</taxon>
        <taxon>Neopterygii</taxon>
        <taxon>Teleostei</taxon>
        <taxon>Neoteleostei</taxon>
        <taxon>Acanthomorphata</taxon>
        <taxon>Ovalentaria</taxon>
        <taxon>Atherinomorphae</taxon>
        <taxon>Beloniformes</taxon>
        <taxon>Adrianichthyidae</taxon>
        <taxon>Oryziinae</taxon>
        <taxon>Oryzias</taxon>
    </lineage>
</organism>
<evidence type="ECO:0000313" key="12">
    <source>
        <dbReference type="Ensembl" id="ENSOMEP00000022204.1"/>
    </source>
</evidence>
<dbReference type="PANTHER" id="PTHR21007">
    <property type="entry name" value="LIVER EXPRESSED ANTIMICROBIAL PEPTIDE 2"/>
    <property type="match status" value="1"/>
</dbReference>
<feature type="chain" id="PRO_5017399024" description="Liver-expressed antimicrobial peptide 2" evidence="11">
    <location>
        <begin position="26"/>
        <end position="113"/>
    </location>
</feature>
<evidence type="ECO:0000256" key="2">
    <source>
        <dbReference type="ARBA" id="ARBA00004613"/>
    </source>
</evidence>
<dbReference type="PANTHER" id="PTHR21007:SF1">
    <property type="entry name" value="LIVER-EXPRESSED ANTIMICROBIAL PEPTIDE 2"/>
    <property type="match status" value="1"/>
</dbReference>